<evidence type="ECO:0000313" key="2">
    <source>
        <dbReference type="EMBL" id="CAG8447451.1"/>
    </source>
</evidence>
<dbReference type="AlphaFoldDB" id="A0A9N8YT87"/>
<gene>
    <name evidence="2" type="ORF">AMORRO_LOCUS706</name>
</gene>
<protein>
    <submittedName>
        <fullName evidence="2">3199_t:CDS:1</fullName>
    </submittedName>
</protein>
<keyword evidence="1" id="KW-0732">Signal</keyword>
<reference evidence="2" key="1">
    <citation type="submission" date="2021-06" db="EMBL/GenBank/DDBJ databases">
        <authorList>
            <person name="Kallberg Y."/>
            <person name="Tangrot J."/>
            <person name="Rosling A."/>
        </authorList>
    </citation>
    <scope>NUCLEOTIDE SEQUENCE</scope>
    <source>
        <strain evidence="2">CL551</strain>
    </source>
</reference>
<keyword evidence="3" id="KW-1185">Reference proteome</keyword>
<dbReference type="EMBL" id="CAJVPV010000224">
    <property type="protein sequence ID" value="CAG8447451.1"/>
    <property type="molecule type" value="Genomic_DNA"/>
</dbReference>
<name>A0A9N8YT87_9GLOM</name>
<sequence>MRSMISTQLPTIIVFLALSAILSPVPAQKCIDQPNPFKPYDFTRVDCKLVTERSVAKRDNYVNDTTTTNMFEIAEFHCTGNNTALCDNMKKSFETAGQMISQVFCLKTPIKLNVSCLDFCNGLSDCSDERFIDLGFARPVRSMLMQDDDGVTRFYPQALVKQYQMQTHPEFTSIDITATFNTQVKWWFRQDQRQIGEKEFDFLTVCLHELFHGLGFQSYWSDWLNPSNASEALTPYPIISLDPKGSGLVIFDGFHEHGFDKYLITLPSGQRVSDFNKQLNKFAGGPGAKFANVTDFISQFRASPQYEIAKEMLKKAIIADDLGFLPQGVSNVSDCAIMETSINPYALGSNLEHLSEKHYANSSDFLMVFRYKTNQTLEDQEKRSGNLCFGAIGPKLRLIMQTLGYCTSNNSAPYQPTLPPFDPLAGPLGG</sequence>
<feature type="chain" id="PRO_5040322488" evidence="1">
    <location>
        <begin position="28"/>
        <end position="430"/>
    </location>
</feature>
<organism evidence="2 3">
    <name type="scientific">Acaulospora morrowiae</name>
    <dbReference type="NCBI Taxonomy" id="94023"/>
    <lineage>
        <taxon>Eukaryota</taxon>
        <taxon>Fungi</taxon>
        <taxon>Fungi incertae sedis</taxon>
        <taxon>Mucoromycota</taxon>
        <taxon>Glomeromycotina</taxon>
        <taxon>Glomeromycetes</taxon>
        <taxon>Diversisporales</taxon>
        <taxon>Acaulosporaceae</taxon>
        <taxon>Acaulospora</taxon>
    </lineage>
</organism>
<dbReference type="OrthoDB" id="73465at2759"/>
<dbReference type="Proteomes" id="UP000789342">
    <property type="component" value="Unassembled WGS sequence"/>
</dbReference>
<proteinExistence type="predicted"/>
<evidence type="ECO:0000313" key="3">
    <source>
        <dbReference type="Proteomes" id="UP000789342"/>
    </source>
</evidence>
<comment type="caution">
    <text evidence="2">The sequence shown here is derived from an EMBL/GenBank/DDBJ whole genome shotgun (WGS) entry which is preliminary data.</text>
</comment>
<feature type="signal peptide" evidence="1">
    <location>
        <begin position="1"/>
        <end position="27"/>
    </location>
</feature>
<accession>A0A9N8YT87</accession>
<evidence type="ECO:0000256" key="1">
    <source>
        <dbReference type="SAM" id="SignalP"/>
    </source>
</evidence>